<gene>
    <name evidence="1" type="ORF">Csp1_18260</name>
</gene>
<name>A0A2Z3YPE4_9CORY</name>
<reference evidence="2" key="1">
    <citation type="submission" date="2017-11" db="EMBL/GenBank/DDBJ databases">
        <title>Otitis media/interna in a cat caused by the recently described species Corynebacterium provencense.</title>
        <authorList>
            <person name="Kittl S."/>
            <person name="Brodard I."/>
            <person name="Rychener L."/>
            <person name="Jores J."/>
            <person name="Roosje P."/>
            <person name="Gobeli Brawand S."/>
        </authorList>
    </citation>
    <scope>NUCLEOTIDE SEQUENCE [LARGE SCALE GENOMIC DNA]</scope>
    <source>
        <strain evidence="2">17KM38</strain>
    </source>
</reference>
<proteinExistence type="predicted"/>
<organism evidence="1 2">
    <name type="scientific">Corynebacterium provencense</name>
    <dbReference type="NCBI Taxonomy" id="1737425"/>
    <lineage>
        <taxon>Bacteria</taxon>
        <taxon>Bacillati</taxon>
        <taxon>Actinomycetota</taxon>
        <taxon>Actinomycetes</taxon>
        <taxon>Mycobacteriales</taxon>
        <taxon>Corynebacteriaceae</taxon>
        <taxon>Corynebacterium</taxon>
    </lineage>
</organism>
<dbReference type="AlphaFoldDB" id="A0A2Z3YPE4"/>
<dbReference type="STRING" id="1737425.GCA_900049755_01039"/>
<keyword evidence="2" id="KW-1185">Reference proteome</keyword>
<sequence length="31" mass="3633">MTRLVTDLYGWGTDLFGMQTVSWLEAQLDER</sequence>
<protein>
    <submittedName>
        <fullName evidence="1">Uncharacterized protein</fullName>
    </submittedName>
</protein>
<evidence type="ECO:0000313" key="1">
    <source>
        <dbReference type="EMBL" id="AWT26602.1"/>
    </source>
</evidence>
<dbReference type="EMBL" id="CP024988">
    <property type="protein sequence ID" value="AWT26602.1"/>
    <property type="molecule type" value="Genomic_DNA"/>
</dbReference>
<accession>A0A2Z3YPE4</accession>
<dbReference type="Proteomes" id="UP000247696">
    <property type="component" value="Chromosome"/>
</dbReference>
<dbReference type="KEGG" id="cpre:Csp1_18260"/>
<evidence type="ECO:0000313" key="2">
    <source>
        <dbReference type="Proteomes" id="UP000247696"/>
    </source>
</evidence>